<proteinExistence type="predicted"/>
<organism evidence="8 9">
    <name type="scientific">Silvanigrella aquatica</name>
    <dbReference type="NCBI Taxonomy" id="1915309"/>
    <lineage>
        <taxon>Bacteria</taxon>
        <taxon>Pseudomonadati</taxon>
        <taxon>Bdellovibrionota</taxon>
        <taxon>Oligoflexia</taxon>
        <taxon>Silvanigrellales</taxon>
        <taxon>Silvanigrellaceae</taxon>
        <taxon>Silvanigrella</taxon>
    </lineage>
</organism>
<evidence type="ECO:0000256" key="1">
    <source>
        <dbReference type="ARBA" id="ARBA00001917"/>
    </source>
</evidence>
<dbReference type="PANTHER" id="PTHR45846">
    <property type="entry name" value="TRNA-DIHYDROURIDINE(47) SYNTHASE [NAD(P)(+)]-LIKE"/>
    <property type="match status" value="1"/>
</dbReference>
<reference evidence="8 9" key="1">
    <citation type="submission" date="2016-10" db="EMBL/GenBank/DDBJ databases">
        <title>Silvanigrella aquatica sp. nov., isolated from a freshwater lake located in the Black Forest, Germany, description of Silvanigrellaceae fam. nov., Silvanigrellales ord. nov., reclassification of the order Bdellovibrionales in the class Oligoflexia, reclassification of the families Bacteriovoracaceae and Halobacteriovoraceae in the new order Bacteriovoracales ord. nov., and reclassification of the family Pseudobacteriovoracaceae in the order Oligoflexiales.</title>
        <authorList>
            <person name="Hahn M.W."/>
            <person name="Schmidt J."/>
            <person name="Koll U."/>
            <person name="Rohde M."/>
            <person name="Verbag S."/>
            <person name="Pitt A."/>
            <person name="Nakai R."/>
            <person name="Naganuma T."/>
            <person name="Lang E."/>
        </authorList>
    </citation>
    <scope>NUCLEOTIDE SEQUENCE [LARGE SCALE GENOMIC DNA]</scope>
    <source>
        <strain evidence="8 9">MWH-Nonnen-W8red</strain>
    </source>
</reference>
<evidence type="ECO:0000256" key="4">
    <source>
        <dbReference type="ARBA" id="ARBA00022694"/>
    </source>
</evidence>
<accession>A0A1L4D203</accession>
<dbReference type="InterPro" id="IPR035587">
    <property type="entry name" value="DUS-like_FMN-bd"/>
</dbReference>
<name>A0A1L4D203_9BACT</name>
<protein>
    <recommendedName>
        <fullName evidence="7">DUS-like FMN-binding domain-containing protein</fullName>
    </recommendedName>
</protein>
<comment type="cofactor">
    <cofactor evidence="1">
        <name>FMN</name>
        <dbReference type="ChEBI" id="CHEBI:58210"/>
    </cofactor>
</comment>
<dbReference type="PANTHER" id="PTHR45846:SF1">
    <property type="entry name" value="TRNA-DIHYDROURIDINE(47) SYNTHASE [NAD(P)(+)]-LIKE"/>
    <property type="match status" value="1"/>
</dbReference>
<evidence type="ECO:0000256" key="6">
    <source>
        <dbReference type="ARBA" id="ARBA00023002"/>
    </source>
</evidence>
<evidence type="ECO:0000256" key="2">
    <source>
        <dbReference type="ARBA" id="ARBA00022630"/>
    </source>
</evidence>
<dbReference type="GO" id="GO:0003723">
    <property type="term" value="F:RNA binding"/>
    <property type="evidence" value="ECO:0007669"/>
    <property type="project" value="TreeGrafter"/>
</dbReference>
<dbReference type="SUPFAM" id="SSF51395">
    <property type="entry name" value="FMN-linked oxidoreductases"/>
    <property type="match status" value="1"/>
</dbReference>
<dbReference type="STRING" id="1915309.AXG55_10045"/>
<dbReference type="KEGG" id="saqi:AXG55_10045"/>
<dbReference type="CDD" id="cd02801">
    <property type="entry name" value="DUS_like_FMN"/>
    <property type="match status" value="1"/>
</dbReference>
<evidence type="ECO:0000313" key="9">
    <source>
        <dbReference type="Proteomes" id="UP000184731"/>
    </source>
</evidence>
<keyword evidence="4" id="KW-0819">tRNA processing</keyword>
<keyword evidence="5" id="KW-0521">NADP</keyword>
<keyword evidence="9" id="KW-1185">Reference proteome</keyword>
<dbReference type="GO" id="GO:0017150">
    <property type="term" value="F:tRNA dihydrouridine synthase activity"/>
    <property type="evidence" value="ECO:0007669"/>
    <property type="project" value="InterPro"/>
</dbReference>
<dbReference type="Gene3D" id="3.20.20.70">
    <property type="entry name" value="Aldolase class I"/>
    <property type="match status" value="1"/>
</dbReference>
<keyword evidence="2" id="KW-0285">Flavoprotein</keyword>
<gene>
    <name evidence="8" type="ORF">AXG55_10045</name>
</gene>
<evidence type="ECO:0000313" key="8">
    <source>
        <dbReference type="EMBL" id="APJ04228.1"/>
    </source>
</evidence>
<keyword evidence="6" id="KW-0560">Oxidoreductase</keyword>
<dbReference type="EMBL" id="CP017834">
    <property type="protein sequence ID" value="APJ04228.1"/>
    <property type="molecule type" value="Genomic_DNA"/>
</dbReference>
<evidence type="ECO:0000259" key="7">
    <source>
        <dbReference type="Pfam" id="PF01207"/>
    </source>
</evidence>
<sequence>MSELKNKKNQRDIQLGLAPMEGVTCLATRLWFSVTSTPDFAMTPFLRVTRDYPWKRVASTYAAEIFDLKDFTSYRLIPQLMGNSPEDLERIALPLLQGTSFVDVNCGCPSPKVVGSHAGSGLLEKQDVFESFLEGLEERLGHGQFSIKMRSGFLSHEEFPQLLKIVSKKNIAQLTLHARTRKDRYTGHAKWDLIDLATLSCPFPVVGSGDIINAESLAQFLRIAPKIDKVIIGRGALRNPWIFNELRSNKAVEITVSTLLLSLSCYAVLQELLAREPLKLFALVKAGLFLEACETDENKWEKLYHKLTETLYGQSVPPSSLQLDRASFARVKMIWNSLRSSLGSAFMNPLILRTSSFSDFEKEILNTAKVSSSQLLLNHNPQYDWIYSGAKSNGNEPT</sequence>
<dbReference type="AlphaFoldDB" id="A0A1L4D203"/>
<dbReference type="Proteomes" id="UP000184731">
    <property type="component" value="Chromosome"/>
</dbReference>
<feature type="domain" description="DUS-like FMN-binding" evidence="7">
    <location>
        <begin position="17"/>
        <end position="249"/>
    </location>
</feature>
<dbReference type="InterPro" id="IPR018517">
    <property type="entry name" value="tRNA_hU_synthase_CS"/>
</dbReference>
<dbReference type="Pfam" id="PF01207">
    <property type="entry name" value="Dus"/>
    <property type="match status" value="1"/>
</dbReference>
<keyword evidence="3" id="KW-0288">FMN</keyword>
<evidence type="ECO:0000256" key="3">
    <source>
        <dbReference type="ARBA" id="ARBA00022643"/>
    </source>
</evidence>
<dbReference type="InterPro" id="IPR013785">
    <property type="entry name" value="Aldolase_TIM"/>
</dbReference>
<dbReference type="GO" id="GO:0050660">
    <property type="term" value="F:flavin adenine dinucleotide binding"/>
    <property type="evidence" value="ECO:0007669"/>
    <property type="project" value="InterPro"/>
</dbReference>
<dbReference type="RefSeq" id="WP_233231140.1">
    <property type="nucleotide sequence ID" value="NZ_CP017834.1"/>
</dbReference>
<evidence type="ECO:0000256" key="5">
    <source>
        <dbReference type="ARBA" id="ARBA00022857"/>
    </source>
</evidence>
<dbReference type="PROSITE" id="PS01136">
    <property type="entry name" value="UPF0034"/>
    <property type="match status" value="1"/>
</dbReference>